<dbReference type="OrthoDB" id="4532751at2"/>
<protein>
    <submittedName>
        <fullName evidence="5">GntR family transcriptional regulator, gluconate operon transcriptional repressor</fullName>
    </submittedName>
</protein>
<dbReference type="GO" id="GO:0003677">
    <property type="term" value="F:DNA binding"/>
    <property type="evidence" value="ECO:0007669"/>
    <property type="project" value="UniProtKB-KW"/>
</dbReference>
<keyword evidence="2" id="KW-0238">DNA-binding</keyword>
<name>A0A1H6ESY4_9ACTN</name>
<gene>
    <name evidence="5" type="ORF">SAMN05444920_114215</name>
</gene>
<keyword evidence="1" id="KW-0805">Transcription regulation</keyword>
<organism evidence="5 6">
    <name type="scientific">Nonomuraea solani</name>
    <dbReference type="NCBI Taxonomy" id="1144553"/>
    <lineage>
        <taxon>Bacteria</taxon>
        <taxon>Bacillati</taxon>
        <taxon>Actinomycetota</taxon>
        <taxon>Actinomycetes</taxon>
        <taxon>Streptosporangiales</taxon>
        <taxon>Streptosporangiaceae</taxon>
        <taxon>Nonomuraea</taxon>
    </lineage>
</organism>
<dbReference type="PANTHER" id="PTHR43537">
    <property type="entry name" value="TRANSCRIPTIONAL REGULATOR, GNTR FAMILY"/>
    <property type="match status" value="1"/>
</dbReference>
<evidence type="ECO:0000256" key="3">
    <source>
        <dbReference type="ARBA" id="ARBA00023163"/>
    </source>
</evidence>
<feature type="domain" description="HTH gntR-type" evidence="4">
    <location>
        <begin position="23"/>
        <end position="89"/>
    </location>
</feature>
<dbReference type="SUPFAM" id="SSF48008">
    <property type="entry name" value="GntR ligand-binding domain-like"/>
    <property type="match status" value="1"/>
</dbReference>
<proteinExistence type="predicted"/>
<dbReference type="InterPro" id="IPR008920">
    <property type="entry name" value="TF_FadR/GntR_C"/>
</dbReference>
<dbReference type="InterPro" id="IPR000524">
    <property type="entry name" value="Tscrpt_reg_HTH_GntR"/>
</dbReference>
<evidence type="ECO:0000256" key="1">
    <source>
        <dbReference type="ARBA" id="ARBA00023015"/>
    </source>
</evidence>
<dbReference type="SMART" id="SM00895">
    <property type="entry name" value="FCD"/>
    <property type="match status" value="1"/>
</dbReference>
<dbReference type="CDD" id="cd07377">
    <property type="entry name" value="WHTH_GntR"/>
    <property type="match status" value="1"/>
</dbReference>
<keyword evidence="6" id="KW-1185">Reference proteome</keyword>
<dbReference type="SUPFAM" id="SSF46785">
    <property type="entry name" value="Winged helix' DNA-binding domain"/>
    <property type="match status" value="1"/>
</dbReference>
<dbReference type="Gene3D" id="1.10.10.10">
    <property type="entry name" value="Winged helix-like DNA-binding domain superfamily/Winged helix DNA-binding domain"/>
    <property type="match status" value="1"/>
</dbReference>
<evidence type="ECO:0000256" key="2">
    <source>
        <dbReference type="ARBA" id="ARBA00023125"/>
    </source>
</evidence>
<dbReference type="InterPro" id="IPR036388">
    <property type="entry name" value="WH-like_DNA-bd_sf"/>
</dbReference>
<reference evidence="5 6" key="1">
    <citation type="submission" date="2016-10" db="EMBL/GenBank/DDBJ databases">
        <authorList>
            <person name="de Groot N.N."/>
        </authorList>
    </citation>
    <scope>NUCLEOTIDE SEQUENCE [LARGE SCALE GENOMIC DNA]</scope>
    <source>
        <strain evidence="5 6">CGMCC 4.7037</strain>
    </source>
</reference>
<dbReference type="Gene3D" id="1.20.120.530">
    <property type="entry name" value="GntR ligand-binding domain-like"/>
    <property type="match status" value="1"/>
</dbReference>
<evidence type="ECO:0000313" key="6">
    <source>
        <dbReference type="Proteomes" id="UP000236732"/>
    </source>
</evidence>
<dbReference type="AlphaFoldDB" id="A0A1H6ESY4"/>
<dbReference type="Pfam" id="PF07729">
    <property type="entry name" value="FCD"/>
    <property type="match status" value="1"/>
</dbReference>
<dbReference type="InterPro" id="IPR036390">
    <property type="entry name" value="WH_DNA-bd_sf"/>
</dbReference>
<evidence type="ECO:0000259" key="4">
    <source>
        <dbReference type="PROSITE" id="PS50949"/>
    </source>
</evidence>
<dbReference type="Pfam" id="PF00392">
    <property type="entry name" value="GntR"/>
    <property type="match status" value="1"/>
</dbReference>
<dbReference type="PROSITE" id="PS50949">
    <property type="entry name" value="HTH_GNTR"/>
    <property type="match status" value="1"/>
</dbReference>
<dbReference type="GO" id="GO:0003700">
    <property type="term" value="F:DNA-binding transcription factor activity"/>
    <property type="evidence" value="ECO:0007669"/>
    <property type="project" value="InterPro"/>
</dbReference>
<dbReference type="SMART" id="SM00345">
    <property type="entry name" value="HTH_GNTR"/>
    <property type="match status" value="1"/>
</dbReference>
<evidence type="ECO:0000313" key="5">
    <source>
        <dbReference type="EMBL" id="SEG99939.1"/>
    </source>
</evidence>
<keyword evidence="3" id="KW-0804">Transcription</keyword>
<dbReference type="PANTHER" id="PTHR43537:SF45">
    <property type="entry name" value="GNTR FAMILY REGULATORY PROTEIN"/>
    <property type="match status" value="1"/>
</dbReference>
<accession>A0A1H6ESY4</accession>
<dbReference type="Proteomes" id="UP000236732">
    <property type="component" value="Unassembled WGS sequence"/>
</dbReference>
<dbReference type="InterPro" id="IPR011711">
    <property type="entry name" value="GntR_C"/>
</dbReference>
<dbReference type="EMBL" id="FNVT01000014">
    <property type="protein sequence ID" value="SEG99939.1"/>
    <property type="molecule type" value="Genomic_DNA"/>
</dbReference>
<dbReference type="PRINTS" id="PR00035">
    <property type="entry name" value="HTHGNTR"/>
</dbReference>
<sequence>MVPSRAETTRGTLVTIINPLRNPPLGDQLLVQLRSLIVRGELSVGTHLVEGKIAERFGVSRGPVRDALRQLEIEGLVETRKRGVSVRGLSDKDLVELYSLRGALESLAIKEAVARLDAADWTPIDEALGRMRSAAAASDPASFAAADLDFHSGFYTLGGNRWLTATWALHRPLFATVLEITNTDRDLVPVADDHAELSGIIRSGDVAAALTALAAHLDGSCDRIRATLSERPSPPPAF</sequence>